<protein>
    <recommendedName>
        <fullName evidence="2">DUF2382 domain-containing protein</fullName>
    </recommendedName>
</protein>
<feature type="domain" description="DUF2382" evidence="2">
    <location>
        <begin position="48"/>
        <end position="172"/>
    </location>
</feature>
<dbReference type="InterPro" id="IPR019060">
    <property type="entry name" value="DUF2382"/>
</dbReference>
<feature type="region of interest" description="Disordered" evidence="1">
    <location>
        <begin position="1"/>
        <end position="47"/>
    </location>
</feature>
<comment type="caution">
    <text evidence="3">The sequence shown here is derived from an EMBL/GenBank/DDBJ whole genome shotgun (WGS) entry which is preliminary data.</text>
</comment>
<sequence>MATGRAGTVRTTGWSRARPCDTMGADPPSAARRQPMDSRDTERTSVVRHEERLRAAVQQAERGTARIRKRVVTETVTLEVQVQREVLEAEEGLTPAAEPAGASGRVVEGAALAGRDVHADPRTEEVQVVTLHEQRPVVTLETVPYEEARVVKRVVTVPHEVTETVRREHVEVLGDPQGLADELR</sequence>
<name>A0A2I1PBZ1_9MICO</name>
<evidence type="ECO:0000313" key="3">
    <source>
        <dbReference type="EMBL" id="PKZ42153.1"/>
    </source>
</evidence>
<evidence type="ECO:0000256" key="1">
    <source>
        <dbReference type="SAM" id="MobiDB-lite"/>
    </source>
</evidence>
<evidence type="ECO:0000259" key="2">
    <source>
        <dbReference type="Pfam" id="PF09557"/>
    </source>
</evidence>
<dbReference type="InterPro" id="IPR052967">
    <property type="entry name" value="Stress_Response_Assoc"/>
</dbReference>
<feature type="compositionally biased region" description="Basic and acidic residues" evidence="1">
    <location>
        <begin position="34"/>
        <end position="47"/>
    </location>
</feature>
<dbReference type="EMBL" id="PKIZ01000005">
    <property type="protein sequence ID" value="PKZ42153.1"/>
    <property type="molecule type" value="Genomic_DNA"/>
</dbReference>
<dbReference type="AlphaFoldDB" id="A0A2I1PBZ1"/>
<dbReference type="Pfam" id="PF09557">
    <property type="entry name" value="DUF2382"/>
    <property type="match status" value="1"/>
</dbReference>
<evidence type="ECO:0000313" key="4">
    <source>
        <dbReference type="Proteomes" id="UP000234206"/>
    </source>
</evidence>
<dbReference type="PANTHER" id="PTHR38463:SF1">
    <property type="entry name" value="STRESS RESPONSE PROTEIN YSNF"/>
    <property type="match status" value="1"/>
</dbReference>
<gene>
    <name evidence="3" type="ORF">CYJ76_03635</name>
</gene>
<dbReference type="Proteomes" id="UP000234206">
    <property type="component" value="Unassembled WGS sequence"/>
</dbReference>
<accession>A0A2I1PBZ1</accession>
<organism evidence="3 4">
    <name type="scientific">Kytococcus schroeteri</name>
    <dbReference type="NCBI Taxonomy" id="138300"/>
    <lineage>
        <taxon>Bacteria</taxon>
        <taxon>Bacillati</taxon>
        <taxon>Actinomycetota</taxon>
        <taxon>Actinomycetes</taxon>
        <taxon>Micrococcales</taxon>
        <taxon>Kytococcaceae</taxon>
        <taxon>Kytococcus</taxon>
    </lineage>
</organism>
<proteinExistence type="predicted"/>
<reference evidence="3 4" key="1">
    <citation type="submission" date="2017-12" db="EMBL/GenBank/DDBJ databases">
        <title>Phylogenetic diversity of female urinary microbiome.</title>
        <authorList>
            <person name="Thomas-White K."/>
            <person name="Wolfe A.J."/>
        </authorList>
    </citation>
    <scope>NUCLEOTIDE SEQUENCE [LARGE SCALE GENOMIC DNA]</scope>
    <source>
        <strain evidence="3 4">UMB1298</strain>
    </source>
</reference>
<feature type="compositionally biased region" description="Low complexity" evidence="1">
    <location>
        <begin position="1"/>
        <end position="13"/>
    </location>
</feature>
<keyword evidence="4" id="KW-1185">Reference proteome</keyword>
<dbReference type="PANTHER" id="PTHR38463">
    <property type="entry name" value="STRESS RESPONSE PROTEIN YSNF"/>
    <property type="match status" value="1"/>
</dbReference>